<dbReference type="EMBL" id="CADCXU010020735">
    <property type="protein sequence ID" value="CAB0008746.1"/>
    <property type="molecule type" value="Genomic_DNA"/>
</dbReference>
<evidence type="ECO:0000313" key="4">
    <source>
        <dbReference type="Proteomes" id="UP000479000"/>
    </source>
</evidence>
<gene>
    <name evidence="2" type="ORF">NTEN_LOCUS13972</name>
    <name evidence="3" type="ORF">NTEN_LOCUS13973</name>
</gene>
<dbReference type="Proteomes" id="UP000479000">
    <property type="component" value="Unassembled WGS sequence"/>
</dbReference>
<dbReference type="AlphaFoldDB" id="A0A6H5GXB4"/>
<dbReference type="EMBL" id="CADCXU010020746">
    <property type="protein sequence ID" value="CAB0008749.1"/>
    <property type="molecule type" value="Genomic_DNA"/>
</dbReference>
<evidence type="ECO:0000256" key="1">
    <source>
        <dbReference type="SAM" id="MobiDB-lite"/>
    </source>
</evidence>
<feature type="non-terminal residue" evidence="3">
    <location>
        <position position="77"/>
    </location>
</feature>
<reference evidence="3 4" key="1">
    <citation type="submission" date="2020-02" db="EMBL/GenBank/DDBJ databases">
        <authorList>
            <person name="Ferguson B K."/>
        </authorList>
    </citation>
    <scope>NUCLEOTIDE SEQUENCE [LARGE SCALE GENOMIC DNA]</scope>
</reference>
<accession>A0A6H5GXB4</accession>
<protein>
    <submittedName>
        <fullName evidence="3">Uncharacterized protein</fullName>
    </submittedName>
</protein>
<name>A0A6H5GXB4_9HEMI</name>
<feature type="region of interest" description="Disordered" evidence="1">
    <location>
        <begin position="1"/>
        <end position="24"/>
    </location>
</feature>
<sequence>MSDSELHLRDKPGGVVFSSHHSRRKDTDLIHRSLGSRIGETAKYETQTEDSFLLDSKVLVCSARTGHWWPFSLQIHE</sequence>
<organism evidence="3 4">
    <name type="scientific">Nesidiocoris tenuis</name>
    <dbReference type="NCBI Taxonomy" id="355587"/>
    <lineage>
        <taxon>Eukaryota</taxon>
        <taxon>Metazoa</taxon>
        <taxon>Ecdysozoa</taxon>
        <taxon>Arthropoda</taxon>
        <taxon>Hexapoda</taxon>
        <taxon>Insecta</taxon>
        <taxon>Pterygota</taxon>
        <taxon>Neoptera</taxon>
        <taxon>Paraneoptera</taxon>
        <taxon>Hemiptera</taxon>
        <taxon>Heteroptera</taxon>
        <taxon>Panheteroptera</taxon>
        <taxon>Cimicomorpha</taxon>
        <taxon>Miridae</taxon>
        <taxon>Dicyphina</taxon>
        <taxon>Nesidiocoris</taxon>
    </lineage>
</organism>
<evidence type="ECO:0000313" key="2">
    <source>
        <dbReference type="EMBL" id="CAB0008746.1"/>
    </source>
</evidence>
<feature type="compositionally biased region" description="Basic and acidic residues" evidence="1">
    <location>
        <begin position="1"/>
        <end position="12"/>
    </location>
</feature>
<proteinExistence type="predicted"/>
<evidence type="ECO:0000313" key="3">
    <source>
        <dbReference type="EMBL" id="CAB0008749.1"/>
    </source>
</evidence>
<keyword evidence="4" id="KW-1185">Reference proteome</keyword>